<dbReference type="Pfam" id="PF13469">
    <property type="entry name" value="Sulfotransfer_3"/>
    <property type="match status" value="1"/>
</dbReference>
<evidence type="ECO:0000313" key="2">
    <source>
        <dbReference type="Proteomes" id="UP000316416"/>
    </source>
</evidence>
<dbReference type="PANTHER" id="PTHR36451:SF1">
    <property type="entry name" value="OMEGA-HYDROXY-BETA-DIHYDROMENAQUINONE-9 SULFOTRANSFERASE STF3"/>
    <property type="match status" value="1"/>
</dbReference>
<dbReference type="Gene3D" id="3.40.50.300">
    <property type="entry name" value="P-loop containing nucleotide triphosphate hydrolases"/>
    <property type="match status" value="1"/>
</dbReference>
<keyword evidence="2" id="KW-1185">Reference proteome</keyword>
<gene>
    <name evidence="1" type="ORF">FM038_012945</name>
</gene>
<dbReference type="SUPFAM" id="SSF52540">
    <property type="entry name" value="P-loop containing nucleoside triphosphate hydrolases"/>
    <property type="match status" value="1"/>
</dbReference>
<evidence type="ECO:0000313" key="1">
    <source>
        <dbReference type="EMBL" id="QPG58251.2"/>
    </source>
</evidence>
<sequence length="360" mass="41874">MFSKDNYSLTEQGIHRLAFGSTQLQSLLLDIEDKLYSQQWQNIEINKPIFITSLPRAGTTLLLELLNQLPELSTYLYRDMPFILTPLIWHKISSRFQVTSQKKERAHADGLKINVDSPEAFEEIVWKRSFPEKYQSKQIPLWTETNCQLQKELHQQMQKQIAVRKLTSKMAVRYVSKNNANIARLNIIKQGFPDAIVLIPFRHPLEQAISLWKQHLHFTAIHAQDNFTYAYMQSIGHFEFGRLHKPLLFPRFNTLTANFSPLDLNYWLAYWISAFSYLLTYSSVSFIHYESLCKSGAKGVKKLLARLDLTADERKLLNICETLNAPPASRFSDQFVDPSLKLESLTLYEALIKRCLLNEE</sequence>
<reference evidence="1" key="1">
    <citation type="submission" date="2021-07" db="EMBL/GenBank/DDBJ databases">
        <title>Shewanella sp. YLB-07 whole genome sequence.</title>
        <authorList>
            <person name="Yu L."/>
        </authorList>
    </citation>
    <scope>NUCLEOTIDE SEQUENCE</scope>
    <source>
        <strain evidence="1">YLB-08</strain>
    </source>
</reference>
<organism evidence="1 2">
    <name type="scientific">Shewanella eurypsychrophilus</name>
    <dbReference type="NCBI Taxonomy" id="2593656"/>
    <lineage>
        <taxon>Bacteria</taxon>
        <taxon>Pseudomonadati</taxon>
        <taxon>Pseudomonadota</taxon>
        <taxon>Gammaproteobacteria</taxon>
        <taxon>Alteromonadales</taxon>
        <taxon>Shewanellaceae</taxon>
        <taxon>Shewanella</taxon>
    </lineage>
</organism>
<dbReference type="PANTHER" id="PTHR36451">
    <property type="entry name" value="PAPS-DEPENDENT SULFOTRANSFERASE STF3"/>
    <property type="match status" value="1"/>
</dbReference>
<dbReference type="InterPro" id="IPR027417">
    <property type="entry name" value="P-loop_NTPase"/>
</dbReference>
<dbReference type="InterPro" id="IPR052736">
    <property type="entry name" value="Stf3_sulfotransferase"/>
</dbReference>
<protein>
    <submittedName>
        <fullName evidence="1">Sulfotransferase</fullName>
    </submittedName>
</protein>
<dbReference type="EMBL" id="CP045503">
    <property type="protein sequence ID" value="QPG58251.2"/>
    <property type="molecule type" value="Genomic_DNA"/>
</dbReference>
<name>A0ABX6V6K2_9GAMM</name>
<proteinExistence type="predicted"/>
<dbReference type="Proteomes" id="UP000316416">
    <property type="component" value="Chromosome"/>
</dbReference>
<accession>A0ABX6V6K2</accession>
<dbReference type="RefSeq" id="WP_195873018.1">
    <property type="nucleotide sequence ID" value="NZ_CP045503.2"/>
</dbReference>